<dbReference type="Gene3D" id="3.30.450.20">
    <property type="entry name" value="PAS domain"/>
    <property type="match status" value="1"/>
</dbReference>
<dbReference type="Pfam" id="PF00512">
    <property type="entry name" value="HisKA"/>
    <property type="match status" value="1"/>
</dbReference>
<dbReference type="SMART" id="SM00387">
    <property type="entry name" value="HATPase_c"/>
    <property type="match status" value="1"/>
</dbReference>
<dbReference type="InterPro" id="IPR003661">
    <property type="entry name" value="HisK_dim/P_dom"/>
</dbReference>
<dbReference type="EMBL" id="WVIE01000019">
    <property type="protein sequence ID" value="NDJ18716.1"/>
    <property type="molecule type" value="Genomic_DNA"/>
</dbReference>
<dbReference type="CDD" id="cd00130">
    <property type="entry name" value="PAS"/>
    <property type="match status" value="1"/>
</dbReference>
<comment type="catalytic activity">
    <reaction evidence="1">
        <text>ATP + protein L-histidine = ADP + protein N-phospho-L-histidine.</text>
        <dbReference type="EC" id="2.7.13.3"/>
    </reaction>
</comment>
<dbReference type="Proteomes" id="UP000646053">
    <property type="component" value="Unassembled WGS sequence"/>
</dbReference>
<dbReference type="InterPro" id="IPR035965">
    <property type="entry name" value="PAS-like_dom_sf"/>
</dbReference>
<feature type="domain" description="PAS" evidence="8">
    <location>
        <begin position="60"/>
        <end position="131"/>
    </location>
</feature>
<dbReference type="InterPro" id="IPR003594">
    <property type="entry name" value="HATPase_dom"/>
</dbReference>
<dbReference type="SUPFAM" id="SSF55785">
    <property type="entry name" value="PYP-like sensor domain (PAS domain)"/>
    <property type="match status" value="1"/>
</dbReference>
<evidence type="ECO:0000313" key="10">
    <source>
        <dbReference type="Proteomes" id="UP000646053"/>
    </source>
</evidence>
<gene>
    <name evidence="9" type="ORF">GS601_15710</name>
</gene>
<dbReference type="CDD" id="cd00075">
    <property type="entry name" value="HATPase"/>
    <property type="match status" value="1"/>
</dbReference>
<evidence type="ECO:0000256" key="5">
    <source>
        <dbReference type="ARBA" id="ARBA00022777"/>
    </source>
</evidence>
<dbReference type="Gene3D" id="1.10.287.130">
    <property type="match status" value="1"/>
</dbReference>
<dbReference type="PROSITE" id="PS50109">
    <property type="entry name" value="HIS_KIN"/>
    <property type="match status" value="1"/>
</dbReference>
<dbReference type="PRINTS" id="PR00344">
    <property type="entry name" value="BCTRLSENSOR"/>
</dbReference>
<dbReference type="InterPro" id="IPR000014">
    <property type="entry name" value="PAS"/>
</dbReference>
<keyword evidence="3" id="KW-0597">Phosphoprotein</keyword>
<evidence type="ECO:0000256" key="2">
    <source>
        <dbReference type="ARBA" id="ARBA00012438"/>
    </source>
</evidence>
<feature type="domain" description="Histidine kinase" evidence="7">
    <location>
        <begin position="220"/>
        <end position="446"/>
    </location>
</feature>
<dbReference type="InterPro" id="IPR004358">
    <property type="entry name" value="Sig_transdc_His_kin-like_C"/>
</dbReference>
<keyword evidence="4" id="KW-0808">Transferase</keyword>
<dbReference type="InterPro" id="IPR005467">
    <property type="entry name" value="His_kinase_dom"/>
</dbReference>
<protein>
    <recommendedName>
        <fullName evidence="2">histidine kinase</fullName>
        <ecNumber evidence="2">2.7.13.3</ecNumber>
    </recommendedName>
</protein>
<organism evidence="9 10">
    <name type="scientific">Myxacorys almedinensis A</name>
    <dbReference type="NCBI Taxonomy" id="2690445"/>
    <lineage>
        <taxon>Bacteria</taxon>
        <taxon>Bacillati</taxon>
        <taxon>Cyanobacteriota</taxon>
        <taxon>Cyanophyceae</taxon>
        <taxon>Leptolyngbyales</taxon>
        <taxon>Leptolyngbyaceae</taxon>
        <taxon>Myxacorys</taxon>
        <taxon>Myxacorys almedinensis</taxon>
    </lineage>
</organism>
<keyword evidence="6" id="KW-0902">Two-component regulatory system</keyword>
<dbReference type="Gene3D" id="3.30.565.10">
    <property type="entry name" value="Histidine kinase-like ATPase, C-terminal domain"/>
    <property type="match status" value="1"/>
</dbReference>
<evidence type="ECO:0000256" key="6">
    <source>
        <dbReference type="ARBA" id="ARBA00023012"/>
    </source>
</evidence>
<dbReference type="PANTHER" id="PTHR43711">
    <property type="entry name" value="TWO-COMPONENT HISTIDINE KINASE"/>
    <property type="match status" value="1"/>
</dbReference>
<comment type="caution">
    <text evidence="9">The sequence shown here is derived from an EMBL/GenBank/DDBJ whole genome shotgun (WGS) entry which is preliminary data.</text>
</comment>
<dbReference type="CDD" id="cd00082">
    <property type="entry name" value="HisKA"/>
    <property type="match status" value="1"/>
</dbReference>
<dbReference type="SUPFAM" id="SSF55874">
    <property type="entry name" value="ATPase domain of HSP90 chaperone/DNA topoisomerase II/histidine kinase"/>
    <property type="match status" value="1"/>
</dbReference>
<accession>A0A8J7Z6C3</accession>
<dbReference type="Pfam" id="PF02518">
    <property type="entry name" value="HATPase_c"/>
    <property type="match status" value="1"/>
</dbReference>
<dbReference type="SMART" id="SM00091">
    <property type="entry name" value="PAS"/>
    <property type="match status" value="1"/>
</dbReference>
<dbReference type="InterPro" id="IPR050736">
    <property type="entry name" value="Sensor_HK_Regulatory"/>
</dbReference>
<evidence type="ECO:0000256" key="4">
    <source>
        <dbReference type="ARBA" id="ARBA00022679"/>
    </source>
</evidence>
<keyword evidence="5" id="KW-0418">Kinase</keyword>
<evidence type="ECO:0000259" key="8">
    <source>
        <dbReference type="PROSITE" id="PS50112"/>
    </source>
</evidence>
<dbReference type="InterPro" id="IPR036097">
    <property type="entry name" value="HisK_dim/P_sf"/>
</dbReference>
<reference evidence="9" key="1">
    <citation type="submission" date="2019-12" db="EMBL/GenBank/DDBJ databases">
        <title>High-Quality draft genome sequences of three cyanobacteria isolated from the limestone walls of the Old Cathedral of Coimbra.</title>
        <authorList>
            <person name="Tiago I."/>
            <person name="Soares F."/>
            <person name="Portugal A."/>
        </authorList>
    </citation>
    <scope>NUCLEOTIDE SEQUENCE</scope>
    <source>
        <strain evidence="9">A</strain>
    </source>
</reference>
<dbReference type="RefSeq" id="WP_162424245.1">
    <property type="nucleotide sequence ID" value="NZ_WVIE01000019.1"/>
</dbReference>
<evidence type="ECO:0000256" key="1">
    <source>
        <dbReference type="ARBA" id="ARBA00000085"/>
    </source>
</evidence>
<dbReference type="InterPro" id="IPR036890">
    <property type="entry name" value="HATPase_C_sf"/>
</dbReference>
<dbReference type="PROSITE" id="PS50112">
    <property type="entry name" value="PAS"/>
    <property type="match status" value="1"/>
</dbReference>
<dbReference type="EC" id="2.7.13.3" evidence="2"/>
<evidence type="ECO:0000256" key="3">
    <source>
        <dbReference type="ARBA" id="ARBA00022553"/>
    </source>
</evidence>
<name>A0A8J7Z6C3_9CYAN</name>
<keyword evidence="10" id="KW-1185">Reference proteome</keyword>
<evidence type="ECO:0000259" key="7">
    <source>
        <dbReference type="PROSITE" id="PS50109"/>
    </source>
</evidence>
<dbReference type="SUPFAM" id="SSF47384">
    <property type="entry name" value="Homodimeric domain of signal transducing histidine kinase"/>
    <property type="match status" value="1"/>
</dbReference>
<dbReference type="FunFam" id="3.30.565.10:FF:000006">
    <property type="entry name" value="Sensor histidine kinase WalK"/>
    <property type="match status" value="1"/>
</dbReference>
<dbReference type="SMART" id="SM00388">
    <property type="entry name" value="HisKA"/>
    <property type="match status" value="1"/>
</dbReference>
<sequence length="446" mass="49200">MGSTQQALRVSSPQTLHYPPVYHRVQPPQDNGAEETGFPCLSEAIAQCDISRDRLCTGLEQSWLASLVYSSPALIGTVSFDGQWLFMNPAGQDLLGLFGLEASHRMGLAETVNSEDQATLSEILPTVLQHGHWQGSLRFTHAQTGATIATACQWFIVRDLYTNKPLCFATISQAIAEPETLETNTASETALSAMPSPSALQDALAHERALNHLKSRFLAEVSHDLRSPLAVISSSIGILETMSNLPEFGGANHLNNARKQKHFQRIQNKVKQMTQLLEDILLLSRTEQHHLALQPVPTDIIRFCTELVEEAQQSTQHKIIFSCCSKQMPIQTLNAAVDITLLRRILVNLLSNSIKYSPDGGRIYIDLDCQPDAFIFQIKDQGIGIPLSEQHCLFDSFYRASNVEKISGTGLGLAIVKQCVDIYRGNISLDSEIEVGTTFTVSIPVY</sequence>
<dbReference type="PANTHER" id="PTHR43711:SF26">
    <property type="entry name" value="SENSOR HISTIDINE KINASE RCSC"/>
    <property type="match status" value="1"/>
</dbReference>
<proteinExistence type="predicted"/>
<dbReference type="GO" id="GO:0000155">
    <property type="term" value="F:phosphorelay sensor kinase activity"/>
    <property type="evidence" value="ECO:0007669"/>
    <property type="project" value="InterPro"/>
</dbReference>
<dbReference type="AlphaFoldDB" id="A0A8J7Z6C3"/>
<evidence type="ECO:0000313" key="9">
    <source>
        <dbReference type="EMBL" id="NDJ18716.1"/>
    </source>
</evidence>